<keyword evidence="6 7" id="KW-0472">Membrane</keyword>
<dbReference type="InterPro" id="IPR036259">
    <property type="entry name" value="MFS_trans_sf"/>
</dbReference>
<feature type="transmembrane region" description="Helical" evidence="7">
    <location>
        <begin position="292"/>
        <end position="315"/>
    </location>
</feature>
<feature type="transmembrane region" description="Helical" evidence="7">
    <location>
        <begin position="160"/>
        <end position="181"/>
    </location>
</feature>
<feature type="domain" description="Major facilitator superfamily (MFS) profile" evidence="8">
    <location>
        <begin position="21"/>
        <end position="445"/>
    </location>
</feature>
<feature type="transmembrane region" description="Helical" evidence="7">
    <location>
        <begin position="127"/>
        <end position="148"/>
    </location>
</feature>
<keyword evidence="5 7" id="KW-1133">Transmembrane helix</keyword>
<protein>
    <submittedName>
        <fullName evidence="9">Putative permease of the major facilitator superfamily protein</fullName>
    </submittedName>
</protein>
<evidence type="ECO:0000256" key="1">
    <source>
        <dbReference type="ARBA" id="ARBA00004141"/>
    </source>
</evidence>
<dbReference type="PANTHER" id="PTHR11662:SF336">
    <property type="entry name" value="LP19554P"/>
    <property type="match status" value="1"/>
</dbReference>
<dbReference type="AlphaFoldDB" id="A0A1L8DER0"/>
<proteinExistence type="predicted"/>
<feature type="transmembrane region" description="Helical" evidence="7">
    <location>
        <begin position="99"/>
        <end position="121"/>
    </location>
</feature>
<feature type="transmembrane region" description="Helical" evidence="7">
    <location>
        <begin position="383"/>
        <end position="409"/>
    </location>
</feature>
<dbReference type="PANTHER" id="PTHR11662">
    <property type="entry name" value="SOLUTE CARRIER FAMILY 17"/>
    <property type="match status" value="1"/>
</dbReference>
<organism evidence="9">
    <name type="scientific">Nyssomyia neivai</name>
    <dbReference type="NCBI Taxonomy" id="330878"/>
    <lineage>
        <taxon>Eukaryota</taxon>
        <taxon>Metazoa</taxon>
        <taxon>Ecdysozoa</taxon>
        <taxon>Arthropoda</taxon>
        <taxon>Hexapoda</taxon>
        <taxon>Insecta</taxon>
        <taxon>Pterygota</taxon>
        <taxon>Neoptera</taxon>
        <taxon>Endopterygota</taxon>
        <taxon>Diptera</taxon>
        <taxon>Nematocera</taxon>
        <taxon>Psychodoidea</taxon>
        <taxon>Psychodidae</taxon>
        <taxon>Nyssomyia</taxon>
    </lineage>
</organism>
<name>A0A1L8DER0_9DIPT</name>
<evidence type="ECO:0000256" key="3">
    <source>
        <dbReference type="ARBA" id="ARBA00022692"/>
    </source>
</evidence>
<dbReference type="GO" id="GO:0015293">
    <property type="term" value="F:symporter activity"/>
    <property type="evidence" value="ECO:0007669"/>
    <property type="project" value="UniProtKB-KW"/>
</dbReference>
<evidence type="ECO:0000256" key="6">
    <source>
        <dbReference type="ARBA" id="ARBA00023136"/>
    </source>
</evidence>
<feature type="transmembrane region" description="Helical" evidence="7">
    <location>
        <begin position="421"/>
        <end position="440"/>
    </location>
</feature>
<dbReference type="InterPro" id="IPR011701">
    <property type="entry name" value="MFS"/>
</dbReference>
<feature type="transmembrane region" description="Helical" evidence="7">
    <location>
        <begin position="336"/>
        <end position="363"/>
    </location>
</feature>
<evidence type="ECO:0000313" key="9">
    <source>
        <dbReference type="EMBL" id="JAV04814.1"/>
    </source>
</evidence>
<keyword evidence="2" id="KW-0813">Transport</keyword>
<dbReference type="PROSITE" id="PS50850">
    <property type="entry name" value="MFS"/>
    <property type="match status" value="1"/>
</dbReference>
<dbReference type="InterPro" id="IPR020846">
    <property type="entry name" value="MFS_dom"/>
</dbReference>
<evidence type="ECO:0000256" key="4">
    <source>
        <dbReference type="ARBA" id="ARBA00022847"/>
    </source>
</evidence>
<evidence type="ECO:0000256" key="5">
    <source>
        <dbReference type="ARBA" id="ARBA00022989"/>
    </source>
</evidence>
<evidence type="ECO:0000256" key="2">
    <source>
        <dbReference type="ARBA" id="ARBA00022448"/>
    </source>
</evidence>
<dbReference type="EMBL" id="GFDF01009270">
    <property type="protein sequence ID" value="JAV04814.1"/>
    <property type="molecule type" value="Transcribed_RNA"/>
</dbReference>
<dbReference type="Pfam" id="PF07690">
    <property type="entry name" value="MFS_1"/>
    <property type="match status" value="1"/>
</dbReference>
<accession>A0A1L8DER0</accession>
<comment type="subcellular location">
    <subcellularLocation>
        <location evidence="1">Membrane</location>
        <topology evidence="1">Multi-pass membrane protein</topology>
    </subcellularLocation>
</comment>
<dbReference type="FunFam" id="1.20.1250.20:FF:000157">
    <property type="entry name" value="Inorganic phosphate cotransporter"/>
    <property type="match status" value="1"/>
</dbReference>
<feature type="transmembrane region" description="Helical" evidence="7">
    <location>
        <begin position="21"/>
        <end position="47"/>
    </location>
</feature>
<dbReference type="SUPFAM" id="SSF103473">
    <property type="entry name" value="MFS general substrate transporter"/>
    <property type="match status" value="1"/>
</dbReference>
<feature type="transmembrane region" description="Helical" evidence="7">
    <location>
        <begin position="72"/>
        <end position="92"/>
    </location>
</feature>
<keyword evidence="3 7" id="KW-0812">Transmembrane</keyword>
<dbReference type="InterPro" id="IPR050382">
    <property type="entry name" value="MFS_Na/Anion_cotransporter"/>
</dbReference>
<dbReference type="GO" id="GO:0016020">
    <property type="term" value="C:membrane"/>
    <property type="evidence" value="ECO:0007669"/>
    <property type="project" value="UniProtKB-SubCell"/>
</dbReference>
<feature type="transmembrane region" description="Helical" evidence="7">
    <location>
        <begin position="251"/>
        <end position="272"/>
    </location>
</feature>
<dbReference type="Gene3D" id="1.20.1250.20">
    <property type="entry name" value="MFS general substrate transporter like domains"/>
    <property type="match status" value="2"/>
</dbReference>
<reference evidence="9" key="1">
    <citation type="submission" date="2016-12" db="EMBL/GenBank/DDBJ databases">
        <title>An insight into the sialome and mialome of the sand fly, Nyssomyia neivai.</title>
        <authorList>
            <person name="Sebastian V."/>
            <person name="Goulart T.M."/>
            <person name="Oliveira W."/>
            <person name="Calvo E."/>
            <person name="Oliveira L.F."/>
            <person name="Pinto M.C."/>
            <person name="Rosselino A.M."/>
            <person name="Ribeiro J.M."/>
        </authorList>
    </citation>
    <scope>NUCLEOTIDE SEQUENCE</scope>
</reference>
<sequence>MVEINAYFTRVFRKVPARLNIGFMLFLGCFITYMVRVNMSINILAMVEPRDANDTLPDYGPRYPWNADQQGLLLGAYFWGYMFTSIPGAYLAEYFGPKIVTEIVFVGCAVITALSPLAASGGFGTMYAARFLTGVFSGPLYPCFHNLISRWAPPDEKGKYVASLQGGTLGTIFTWQMIGFLVEAVGWAWGGFYIPTLIILLAICIWFFLTADRPDTHPRITPEEREYIENSLGDNLSHEKRIPPYLKLIKSVPFLTLMVLHYGNLWGLYFLLTATPKFMSEVLGFNMGSTGVLSSLPQIARMLFSFVFGTIGDIIKRRGLLQITVMRKSFCIFSHIVPGLFLIGLCFVNEPYTCVALITLSLGFNGASVLTNLANSQDLAPNFAGTLYGIMNAIGTTSGFLTPLVVAAFTRHENTIENWRYVFMIGAGAYIVPAILFFFFGSGQVQPWNTIERPAKTEEETK</sequence>
<feature type="transmembrane region" description="Helical" evidence="7">
    <location>
        <begin position="187"/>
        <end position="209"/>
    </location>
</feature>
<evidence type="ECO:0000259" key="8">
    <source>
        <dbReference type="PROSITE" id="PS50850"/>
    </source>
</evidence>
<dbReference type="GO" id="GO:0006820">
    <property type="term" value="P:monoatomic anion transport"/>
    <property type="evidence" value="ECO:0007669"/>
    <property type="project" value="TreeGrafter"/>
</dbReference>
<keyword evidence="4" id="KW-0769">Symport</keyword>
<evidence type="ECO:0000256" key="7">
    <source>
        <dbReference type="SAM" id="Phobius"/>
    </source>
</evidence>
<dbReference type="FunFam" id="1.20.1250.20:FF:000003">
    <property type="entry name" value="Solute carrier family 17 member 3"/>
    <property type="match status" value="1"/>
</dbReference>